<gene>
    <name evidence="2" type="primary">ABSGL_02302.1 scaffold 3186</name>
</gene>
<dbReference type="PROSITE" id="PS50878">
    <property type="entry name" value="RT_POL"/>
    <property type="match status" value="1"/>
</dbReference>
<dbReference type="Gene3D" id="3.60.10.10">
    <property type="entry name" value="Endonuclease/exonuclease/phosphatase"/>
    <property type="match status" value="1"/>
</dbReference>
<evidence type="ECO:0000313" key="2">
    <source>
        <dbReference type="EMBL" id="SAL96864.1"/>
    </source>
</evidence>
<reference evidence="2" key="1">
    <citation type="submission" date="2016-04" db="EMBL/GenBank/DDBJ databases">
        <authorList>
            <person name="Evans L.H."/>
            <person name="Alamgir A."/>
            <person name="Owens N."/>
            <person name="Weber N.D."/>
            <person name="Virtaneva K."/>
            <person name="Barbian K."/>
            <person name="Babar A."/>
            <person name="Rosenke K."/>
        </authorList>
    </citation>
    <scope>NUCLEOTIDE SEQUENCE [LARGE SCALE GENOMIC DNA]</scope>
    <source>
        <strain evidence="2">CBS 101.48</strain>
    </source>
</reference>
<evidence type="ECO:0000313" key="3">
    <source>
        <dbReference type="Proteomes" id="UP000078561"/>
    </source>
</evidence>
<dbReference type="SUPFAM" id="SSF56672">
    <property type="entry name" value="DNA/RNA polymerases"/>
    <property type="match status" value="1"/>
</dbReference>
<protein>
    <recommendedName>
        <fullName evidence="1">Reverse transcriptase domain-containing protein</fullName>
    </recommendedName>
</protein>
<dbReference type="Pfam" id="PF03372">
    <property type="entry name" value="Exo_endo_phos"/>
    <property type="match status" value="1"/>
</dbReference>
<sequence>MFPNTTSIYSKHCAIIVLNPNYALHNQSITLDGRIITTTIIDVSNTATICHIANIYAPANTAERPPFYQRMQQHPILQQATENWFLLGDLNIHYHESPLPGFLHPWRTWLQSNFLDVFQHHSINKGSVYTPAPTFTRGRQRSTIDYIFCTRDLLPSTERATQEYLPPEWTDHAMLKINVLLTSTNTGPGTWRFNNQFLEHDQYCKLLLRHLDIFFDSDRTFSSIREQWDSLKTTIKKTAMHYGRTYSRHRRYRLDDLQRQRRQIIERHLEPQYSKPFLDQQLQEVEQAIASEAKGEVERLIIRSHTKWTEDGESNNIYFFRVLKARQQQVTINRIRDPIQQTYSTTPAAMLKQARNFYQTLYTADSHDHEALHALLSTLPSNVLSQHQQQNLVAAISESTLADLLKHSPRNRSPGLDGISFKVYRYLFSKHKRTKDLLLQILEDAQQGQFPSSWLETRTVLLFKKGDKELLSNWRPLSMINCDAKIFTKLLANRLHVALPSLINPCQTGFMHHRLISDNGWVTQALMHHVQKVDPHDSSVAVLLDQEKAYDRVHPQYLRQVLAHIGFPETLTDTLISLFFSTKVHVSVNGWLAAPFQQGRGLRQGDPLSPLLF</sequence>
<dbReference type="GO" id="GO:0003824">
    <property type="term" value="F:catalytic activity"/>
    <property type="evidence" value="ECO:0007669"/>
    <property type="project" value="InterPro"/>
</dbReference>
<name>A0A163J308_ABSGL</name>
<dbReference type="InterPro" id="IPR005135">
    <property type="entry name" value="Endo/exonuclease/phosphatase"/>
</dbReference>
<feature type="domain" description="Reverse transcriptase" evidence="1">
    <location>
        <begin position="443"/>
        <end position="613"/>
    </location>
</feature>
<dbReference type="InParanoid" id="A0A163J308"/>
<dbReference type="InterPro" id="IPR000477">
    <property type="entry name" value="RT_dom"/>
</dbReference>
<dbReference type="EMBL" id="LT551394">
    <property type="protein sequence ID" value="SAL96864.1"/>
    <property type="molecule type" value="Genomic_DNA"/>
</dbReference>
<organism evidence="2">
    <name type="scientific">Absidia glauca</name>
    <name type="common">Pin mould</name>
    <dbReference type="NCBI Taxonomy" id="4829"/>
    <lineage>
        <taxon>Eukaryota</taxon>
        <taxon>Fungi</taxon>
        <taxon>Fungi incertae sedis</taxon>
        <taxon>Mucoromycota</taxon>
        <taxon>Mucoromycotina</taxon>
        <taxon>Mucoromycetes</taxon>
        <taxon>Mucorales</taxon>
        <taxon>Cunninghamellaceae</taxon>
        <taxon>Absidia</taxon>
    </lineage>
</organism>
<dbReference type="Proteomes" id="UP000078561">
    <property type="component" value="Unassembled WGS sequence"/>
</dbReference>
<dbReference type="Pfam" id="PF00078">
    <property type="entry name" value="RVT_1"/>
    <property type="match status" value="1"/>
</dbReference>
<proteinExistence type="predicted"/>
<evidence type="ECO:0000259" key="1">
    <source>
        <dbReference type="PROSITE" id="PS50878"/>
    </source>
</evidence>
<dbReference type="SUPFAM" id="SSF56219">
    <property type="entry name" value="DNase I-like"/>
    <property type="match status" value="1"/>
</dbReference>
<dbReference type="OrthoDB" id="2282763at2759"/>
<dbReference type="InterPro" id="IPR043502">
    <property type="entry name" value="DNA/RNA_pol_sf"/>
</dbReference>
<dbReference type="CDD" id="cd01650">
    <property type="entry name" value="RT_nLTR_like"/>
    <property type="match status" value="1"/>
</dbReference>
<keyword evidence="3" id="KW-1185">Reference proteome</keyword>
<dbReference type="OMA" id="TATICHI"/>
<dbReference type="AlphaFoldDB" id="A0A163J308"/>
<dbReference type="PANTHER" id="PTHR19446">
    <property type="entry name" value="REVERSE TRANSCRIPTASES"/>
    <property type="match status" value="1"/>
</dbReference>
<dbReference type="STRING" id="4829.A0A163J308"/>
<feature type="non-terminal residue" evidence="2">
    <location>
        <position position="613"/>
    </location>
</feature>
<accession>A0A163J308</accession>
<dbReference type="InterPro" id="IPR036691">
    <property type="entry name" value="Endo/exonu/phosph_ase_sf"/>
</dbReference>